<dbReference type="Proteomes" id="UP001221757">
    <property type="component" value="Unassembled WGS sequence"/>
</dbReference>
<proteinExistence type="predicted"/>
<accession>A0AAD7B6C6</accession>
<dbReference type="Gene3D" id="3.40.630.10">
    <property type="entry name" value="Zn peptidases"/>
    <property type="match status" value="1"/>
</dbReference>
<keyword evidence="1" id="KW-1133">Transmembrane helix</keyword>
<keyword evidence="1" id="KW-0812">Transmembrane</keyword>
<gene>
    <name evidence="2" type="ORF">B0H17DRAFT_1153529</name>
</gene>
<evidence type="ECO:0000313" key="2">
    <source>
        <dbReference type="EMBL" id="KAJ7611451.1"/>
    </source>
</evidence>
<comment type="caution">
    <text evidence="2">The sequence shown here is derived from an EMBL/GenBank/DDBJ whole genome shotgun (WGS) entry which is preliminary data.</text>
</comment>
<reference evidence="2" key="1">
    <citation type="submission" date="2023-03" db="EMBL/GenBank/DDBJ databases">
        <title>Massive genome expansion in bonnet fungi (Mycena s.s.) driven by repeated elements and novel gene families across ecological guilds.</title>
        <authorList>
            <consortium name="Lawrence Berkeley National Laboratory"/>
            <person name="Harder C.B."/>
            <person name="Miyauchi S."/>
            <person name="Viragh M."/>
            <person name="Kuo A."/>
            <person name="Thoen E."/>
            <person name="Andreopoulos B."/>
            <person name="Lu D."/>
            <person name="Skrede I."/>
            <person name="Drula E."/>
            <person name="Henrissat B."/>
            <person name="Morin E."/>
            <person name="Kohler A."/>
            <person name="Barry K."/>
            <person name="LaButti K."/>
            <person name="Morin E."/>
            <person name="Salamov A."/>
            <person name="Lipzen A."/>
            <person name="Mereny Z."/>
            <person name="Hegedus B."/>
            <person name="Baldrian P."/>
            <person name="Stursova M."/>
            <person name="Weitz H."/>
            <person name="Taylor A."/>
            <person name="Grigoriev I.V."/>
            <person name="Nagy L.G."/>
            <person name="Martin F."/>
            <person name="Kauserud H."/>
        </authorList>
    </citation>
    <scope>NUCLEOTIDE SEQUENCE</scope>
    <source>
        <strain evidence="2">CBHHK067</strain>
    </source>
</reference>
<dbReference type="SUPFAM" id="SSF53187">
    <property type="entry name" value="Zn-dependent exopeptidases"/>
    <property type="match status" value="1"/>
</dbReference>
<evidence type="ECO:0000313" key="3">
    <source>
        <dbReference type="Proteomes" id="UP001221757"/>
    </source>
</evidence>
<dbReference type="EMBL" id="JARKIE010000976">
    <property type="protein sequence ID" value="KAJ7611451.1"/>
    <property type="molecule type" value="Genomic_DNA"/>
</dbReference>
<keyword evidence="3" id="KW-1185">Reference proteome</keyword>
<evidence type="ECO:0000256" key="1">
    <source>
        <dbReference type="SAM" id="Phobius"/>
    </source>
</evidence>
<organism evidence="2 3">
    <name type="scientific">Mycena rosella</name>
    <name type="common">Pink bonnet</name>
    <name type="synonym">Agaricus rosellus</name>
    <dbReference type="NCBI Taxonomy" id="1033263"/>
    <lineage>
        <taxon>Eukaryota</taxon>
        <taxon>Fungi</taxon>
        <taxon>Dikarya</taxon>
        <taxon>Basidiomycota</taxon>
        <taxon>Agaricomycotina</taxon>
        <taxon>Agaricomycetes</taxon>
        <taxon>Agaricomycetidae</taxon>
        <taxon>Agaricales</taxon>
        <taxon>Marasmiineae</taxon>
        <taxon>Mycenaceae</taxon>
        <taxon>Mycena</taxon>
    </lineage>
</organism>
<protein>
    <submittedName>
        <fullName evidence="2">Uncharacterized protein</fullName>
    </submittedName>
</protein>
<feature type="transmembrane region" description="Helical" evidence="1">
    <location>
        <begin position="109"/>
        <end position="128"/>
    </location>
</feature>
<name>A0AAD7B6C6_MYCRO</name>
<sequence length="190" mass="21212">MPAPAELLNYTDAHTDAFIARLTEAVAIPSISGDPPAVQLLQKSEWLNGGRHHAARRTRHAPHGGQTLLLPNAIEDRLALYGHFDVQRRAGFAGAPIVLRAEKRTKESIFPAYFLFFVPFLPAAPYLYPFLPPRTTLVLMRRMRLPSLSLHGIVGAFIPAKIRAPQPPAVFQRLIVLRIDSSRARVRSRE</sequence>
<dbReference type="AlphaFoldDB" id="A0AAD7B6C6"/>
<keyword evidence="1" id="KW-0472">Membrane</keyword>